<reference evidence="8" key="1">
    <citation type="submission" date="2022-11" db="UniProtKB">
        <authorList>
            <consortium name="WormBaseParasite"/>
        </authorList>
    </citation>
    <scope>IDENTIFICATION</scope>
</reference>
<dbReference type="SMART" id="SM00329">
    <property type="entry name" value="BPI2"/>
    <property type="match status" value="1"/>
</dbReference>
<feature type="region of interest" description="Disordered" evidence="3">
    <location>
        <begin position="475"/>
        <end position="510"/>
    </location>
</feature>
<keyword evidence="2" id="KW-1015">Disulfide bond</keyword>
<dbReference type="Gene3D" id="3.15.10.10">
    <property type="entry name" value="Bactericidal permeability-increasing protein, domain 1"/>
    <property type="match status" value="1"/>
</dbReference>
<evidence type="ECO:0000256" key="3">
    <source>
        <dbReference type="SAM" id="MobiDB-lite"/>
    </source>
</evidence>
<evidence type="ECO:0000256" key="2">
    <source>
        <dbReference type="ARBA" id="ARBA00023157"/>
    </source>
</evidence>
<dbReference type="InterPro" id="IPR032942">
    <property type="entry name" value="BPI/LBP/Plunc"/>
</dbReference>
<keyword evidence="4" id="KW-0732">Signal</keyword>
<organism evidence="7 8">
    <name type="scientific">Globodera rostochiensis</name>
    <name type="common">Golden nematode worm</name>
    <name type="synonym">Heterodera rostochiensis</name>
    <dbReference type="NCBI Taxonomy" id="31243"/>
    <lineage>
        <taxon>Eukaryota</taxon>
        <taxon>Metazoa</taxon>
        <taxon>Ecdysozoa</taxon>
        <taxon>Nematoda</taxon>
        <taxon>Chromadorea</taxon>
        <taxon>Rhabditida</taxon>
        <taxon>Tylenchina</taxon>
        <taxon>Tylenchomorpha</taxon>
        <taxon>Tylenchoidea</taxon>
        <taxon>Heteroderidae</taxon>
        <taxon>Heteroderinae</taxon>
        <taxon>Globodera</taxon>
    </lineage>
</organism>
<dbReference type="Gene3D" id="3.15.20.10">
    <property type="entry name" value="Bactericidal permeability-increasing protein, domain 2"/>
    <property type="match status" value="1"/>
</dbReference>
<protein>
    <submittedName>
        <fullName evidence="8">Lipid-binding serum glycoprotein C-terminal domain-containing protein</fullName>
    </submittedName>
</protein>
<name>A0A914IDL9_GLORO</name>
<dbReference type="PANTHER" id="PTHR10504:SF134">
    <property type="entry name" value="BPI2 DOMAIN-CONTAINING PROTEIN"/>
    <property type="match status" value="1"/>
</dbReference>
<accession>A0A914IDL9</accession>
<feature type="domain" description="Lipid-binding serum glycoprotein N-terminal" evidence="5">
    <location>
        <begin position="196"/>
        <end position="423"/>
    </location>
</feature>
<keyword evidence="7" id="KW-1185">Reference proteome</keyword>
<sequence>MGAMRRNLRWSSSLTRFLLFTILQNTIMPSRCEESQNAKMEGQNVKLEGQNVRTQRQNVQNELTDASPVPILPTIFVPPASVTLKPSQMNNAVAETVPTLPSSGLMWGSGWMQLPGLISVPRLDWAANTNNNANGNANANANNVISSPPFSPTALLAKRDDQQQRQTPAESGEHGGDKSANDTKRTAAQFVGIRVRFNPPIFEETARLFFSVFNHEAQHIQIPPQKQCFAEGCFHLHTFHISGFQRPRAITLKPLGPNGLLLNILSFDVDIESLLNGSVQLLITSVPITGNFFVSARQLSITALFDLQKDQHKVPYLRIVTCELRSGMISTKVTNLGLLTEPINLKYKNEMLEKAKELITSTICETISDTIRERVNRVLRRLPRAISVAKIIGSFASSDSAADECSSPPVALQLDGGPPPPSTQRFYSNQLTLSYSNDPRGNGKDGGHRRFWRQKQRRRRRGLEVIDFETDKIPSSKTKSAEKLNEVNGKNKTVQKEKQKLSQLDADDDKIRKFGQNSKEQLGNNSAKTGPSSAECPTNYASLLDFLDLHSLAQAFIELDFLDSSAGSDFFAVGLSGNAFMRSPPPITTHVGGGGVVMHDIVQLGSVRSKNVPDEEDKSLLRDADKLEEDQQQRDNNNRRELPPMLRFPGVGPIGYQRKTLEMIFSDLSANLALLQAFRTKLLKVRLGPNSSVFGQMLRTTCGPDEVCLSDSIPEMGEKYPDQQLEVEIEPVESPFIKFSKDLATLNIVGTATFLLSQNGQTIGRIPFSATVELGVRHNRTTNASSSSTSSSNSTLAHNKMDVSLAIPRLDLRDDVIDFFGLPSSTLDGFLNTVRNAILNSAGRALSPGISLVGLERRLCPYGISQPGIQLLDNGLVLMDAELDAYVLLFDSGETKLCSLAEL</sequence>
<feature type="compositionally biased region" description="Basic and acidic residues" evidence="3">
    <location>
        <begin position="171"/>
        <end position="183"/>
    </location>
</feature>
<feature type="region of interest" description="Disordered" evidence="3">
    <location>
        <begin position="608"/>
        <end position="644"/>
    </location>
</feature>
<evidence type="ECO:0000256" key="1">
    <source>
        <dbReference type="ARBA" id="ARBA00007292"/>
    </source>
</evidence>
<dbReference type="SUPFAM" id="SSF55394">
    <property type="entry name" value="Bactericidal permeability-increasing protein, BPI"/>
    <property type="match status" value="2"/>
</dbReference>
<dbReference type="GO" id="GO:0008289">
    <property type="term" value="F:lipid binding"/>
    <property type="evidence" value="ECO:0007669"/>
    <property type="project" value="InterPro"/>
</dbReference>
<dbReference type="PANTHER" id="PTHR10504">
    <property type="entry name" value="BACTERICIDAL PERMEABILITY-INCREASING BPI PROTEIN-RELATED"/>
    <property type="match status" value="1"/>
</dbReference>
<comment type="similarity">
    <text evidence="1">Belongs to the BPI/LBP/Plunc superfamily. BPI/LBP family.</text>
</comment>
<feature type="signal peptide" evidence="4">
    <location>
        <begin position="1"/>
        <end position="32"/>
    </location>
</feature>
<evidence type="ECO:0000313" key="8">
    <source>
        <dbReference type="WBParaSite" id="Gr19_v10_g8924.t1"/>
    </source>
</evidence>
<dbReference type="Proteomes" id="UP000887572">
    <property type="component" value="Unplaced"/>
</dbReference>
<feature type="compositionally biased region" description="Basic and acidic residues" evidence="3">
    <location>
        <begin position="618"/>
        <end position="642"/>
    </location>
</feature>
<evidence type="ECO:0000259" key="5">
    <source>
        <dbReference type="SMART" id="SM00328"/>
    </source>
</evidence>
<dbReference type="Pfam" id="PF02886">
    <property type="entry name" value="LBP_BPI_CETP_C"/>
    <property type="match status" value="1"/>
</dbReference>
<dbReference type="GO" id="GO:0005615">
    <property type="term" value="C:extracellular space"/>
    <property type="evidence" value="ECO:0007669"/>
    <property type="project" value="TreeGrafter"/>
</dbReference>
<dbReference type="SMART" id="SM00328">
    <property type="entry name" value="BPI1"/>
    <property type="match status" value="1"/>
</dbReference>
<feature type="compositionally biased region" description="Basic and acidic residues" evidence="3">
    <location>
        <begin position="475"/>
        <end position="485"/>
    </location>
</feature>
<dbReference type="InterPro" id="IPR017943">
    <property type="entry name" value="Bactericidal_perm-incr_a/b_dom"/>
</dbReference>
<feature type="domain" description="Lipid-binding serum glycoprotein C-terminal" evidence="6">
    <location>
        <begin position="657"/>
        <end position="880"/>
    </location>
</feature>
<evidence type="ECO:0000313" key="7">
    <source>
        <dbReference type="Proteomes" id="UP000887572"/>
    </source>
</evidence>
<feature type="chain" id="PRO_5036735527" evidence="4">
    <location>
        <begin position="33"/>
        <end position="903"/>
    </location>
</feature>
<feature type="region of interest" description="Disordered" evidence="3">
    <location>
        <begin position="433"/>
        <end position="456"/>
    </location>
</feature>
<evidence type="ECO:0000256" key="4">
    <source>
        <dbReference type="SAM" id="SignalP"/>
    </source>
</evidence>
<feature type="region of interest" description="Disordered" evidence="3">
    <location>
        <begin position="159"/>
        <end position="183"/>
    </location>
</feature>
<dbReference type="WBParaSite" id="Gr19_v10_g8924.t1">
    <property type="protein sequence ID" value="Gr19_v10_g8924.t1"/>
    <property type="gene ID" value="Gr19_v10_g8924"/>
</dbReference>
<proteinExistence type="inferred from homology"/>
<dbReference type="InterPro" id="IPR001124">
    <property type="entry name" value="Lipid-bd_serum_glycop_C"/>
</dbReference>
<dbReference type="InterPro" id="IPR017942">
    <property type="entry name" value="Lipid-bd_serum_glycop_N"/>
</dbReference>
<evidence type="ECO:0000259" key="6">
    <source>
        <dbReference type="SMART" id="SM00329"/>
    </source>
</evidence>
<dbReference type="AlphaFoldDB" id="A0A914IDL9"/>